<dbReference type="Pfam" id="PF09335">
    <property type="entry name" value="VTT_dom"/>
    <property type="match status" value="1"/>
</dbReference>
<evidence type="ECO:0000256" key="5">
    <source>
        <dbReference type="ARBA" id="ARBA00023136"/>
    </source>
</evidence>
<dbReference type="OrthoDB" id="204088at2157"/>
<evidence type="ECO:0000256" key="3">
    <source>
        <dbReference type="ARBA" id="ARBA00022692"/>
    </source>
</evidence>
<feature type="transmembrane region" description="Helical" evidence="6">
    <location>
        <begin position="151"/>
        <end position="172"/>
    </location>
</feature>
<evidence type="ECO:0000313" key="9">
    <source>
        <dbReference type="Proteomes" id="UP000509241"/>
    </source>
</evidence>
<feature type="transmembrane region" description="Helical" evidence="6">
    <location>
        <begin position="65"/>
        <end position="87"/>
    </location>
</feature>
<dbReference type="RefSeq" id="WP_179261147.1">
    <property type="nucleotide sequence ID" value="NZ_CP058601.1"/>
</dbReference>
<evidence type="ECO:0000256" key="6">
    <source>
        <dbReference type="SAM" id="Phobius"/>
    </source>
</evidence>
<feature type="transmembrane region" description="Helical" evidence="6">
    <location>
        <begin position="192"/>
        <end position="209"/>
    </location>
</feature>
<comment type="subcellular location">
    <subcellularLocation>
        <location evidence="1">Cell membrane</location>
        <topology evidence="1">Multi-pass membrane protein</topology>
    </subcellularLocation>
</comment>
<keyword evidence="4 6" id="KW-1133">Transmembrane helix</keyword>
<evidence type="ECO:0000256" key="4">
    <source>
        <dbReference type="ARBA" id="ARBA00022989"/>
    </source>
</evidence>
<dbReference type="Proteomes" id="UP000509241">
    <property type="component" value="Chromosome"/>
</dbReference>
<feature type="transmembrane region" description="Helical" evidence="6">
    <location>
        <begin position="24"/>
        <end position="45"/>
    </location>
</feature>
<dbReference type="KEGG" id="haly:HYG82_11345"/>
<keyword evidence="9" id="KW-1185">Reference proteome</keyword>
<feature type="domain" description="VTT" evidence="7">
    <location>
        <begin position="45"/>
        <end position="167"/>
    </location>
</feature>
<keyword evidence="3 6" id="KW-0812">Transmembrane</keyword>
<sequence length="224" mass="24055">MEAVGVVVPGTEDLGASALRFVRLYGPLALLLFTFLETSMLFPFFPSEVVVPGAAALLITDPLSFLVFVGAAAIGGTVGAFVPFYAFRGPGSRGLGRLRDRIDVSEEMVERGRRWFHRWGASSVLWGRFLPALRSVVSIPAGLAGMTQVRFGVYTAVGTILFYTAVGAIVYFGRQHSLFAALGSAAADRLGIVAASALVGLAVSLWLAFRHRWRDAGDPSQFNR</sequence>
<dbReference type="InterPro" id="IPR032816">
    <property type="entry name" value="VTT_dom"/>
</dbReference>
<name>A0A7D5GHU6_9EURY</name>
<dbReference type="GeneID" id="56033894"/>
<organism evidence="8 9">
    <name type="scientific">Natrinema halophilum</name>
    <dbReference type="NCBI Taxonomy" id="1699371"/>
    <lineage>
        <taxon>Archaea</taxon>
        <taxon>Methanobacteriati</taxon>
        <taxon>Methanobacteriota</taxon>
        <taxon>Stenosarchaea group</taxon>
        <taxon>Halobacteria</taxon>
        <taxon>Halobacteriales</taxon>
        <taxon>Natrialbaceae</taxon>
        <taxon>Natrinema</taxon>
    </lineage>
</organism>
<dbReference type="GO" id="GO:0005886">
    <property type="term" value="C:plasma membrane"/>
    <property type="evidence" value="ECO:0007669"/>
    <property type="project" value="UniProtKB-SubCell"/>
</dbReference>
<evidence type="ECO:0000256" key="1">
    <source>
        <dbReference type="ARBA" id="ARBA00004651"/>
    </source>
</evidence>
<evidence type="ECO:0000313" key="8">
    <source>
        <dbReference type="EMBL" id="QLG49414.1"/>
    </source>
</evidence>
<protein>
    <submittedName>
        <fullName evidence="8">DedA family protein</fullName>
    </submittedName>
</protein>
<keyword evidence="2" id="KW-1003">Cell membrane</keyword>
<keyword evidence="5 6" id="KW-0472">Membrane</keyword>
<dbReference type="PANTHER" id="PTHR42709:SF6">
    <property type="entry name" value="UNDECAPRENYL PHOSPHATE TRANSPORTER A"/>
    <property type="match status" value="1"/>
</dbReference>
<evidence type="ECO:0000256" key="2">
    <source>
        <dbReference type="ARBA" id="ARBA00022475"/>
    </source>
</evidence>
<gene>
    <name evidence="8" type="ORF">HYG82_11345</name>
</gene>
<dbReference type="EMBL" id="CP058601">
    <property type="protein sequence ID" value="QLG49414.1"/>
    <property type="molecule type" value="Genomic_DNA"/>
</dbReference>
<evidence type="ECO:0000259" key="7">
    <source>
        <dbReference type="Pfam" id="PF09335"/>
    </source>
</evidence>
<reference evidence="8 9" key="1">
    <citation type="submission" date="2020-07" db="EMBL/GenBank/DDBJ databases">
        <authorList>
            <person name="Cui H."/>
        </authorList>
    </citation>
    <scope>NUCLEOTIDE SEQUENCE [LARGE SCALE GENOMIC DNA]</scope>
    <source>
        <strain evidence="8 9">YPL8</strain>
    </source>
</reference>
<dbReference type="PANTHER" id="PTHR42709">
    <property type="entry name" value="ALKALINE PHOSPHATASE LIKE PROTEIN"/>
    <property type="match status" value="1"/>
</dbReference>
<dbReference type="InterPro" id="IPR051311">
    <property type="entry name" value="DedA_domain"/>
</dbReference>
<accession>A0A7D5GHU6</accession>
<dbReference type="AlphaFoldDB" id="A0A7D5GHU6"/>
<proteinExistence type="predicted"/>